<name>A0A5S6Q7M3_TRIMR</name>
<comment type="subcellular location">
    <subcellularLocation>
        <location evidence="1">Cell membrane</location>
        <topology evidence="1">Lipid-anchor</topology>
    </subcellularLocation>
</comment>
<evidence type="ECO:0000256" key="1">
    <source>
        <dbReference type="ARBA" id="ARBA00004193"/>
    </source>
</evidence>
<keyword evidence="9" id="KW-0636">Prenylation</keyword>
<dbReference type="GO" id="GO:0003924">
    <property type="term" value="F:GTPase activity"/>
    <property type="evidence" value="ECO:0007669"/>
    <property type="project" value="InterPro"/>
</dbReference>
<dbReference type="InterPro" id="IPR027417">
    <property type="entry name" value="P-loop_NTPase"/>
</dbReference>
<comment type="similarity">
    <text evidence="2">Belongs to the small GTPase superfamily. Ras family.</text>
</comment>
<dbReference type="GO" id="GO:0005886">
    <property type="term" value="C:plasma membrane"/>
    <property type="evidence" value="ECO:0007669"/>
    <property type="project" value="UniProtKB-SubCell"/>
</dbReference>
<accession>A0A5S6Q7M3</accession>
<evidence type="ECO:0000256" key="10">
    <source>
        <dbReference type="SAM" id="MobiDB-lite"/>
    </source>
</evidence>
<evidence type="ECO:0000256" key="9">
    <source>
        <dbReference type="ARBA" id="ARBA00023289"/>
    </source>
</evidence>
<dbReference type="SMART" id="SM00176">
    <property type="entry name" value="RAN"/>
    <property type="match status" value="1"/>
</dbReference>
<dbReference type="SMART" id="SM00174">
    <property type="entry name" value="RHO"/>
    <property type="match status" value="1"/>
</dbReference>
<keyword evidence="4" id="KW-0488">Methylation</keyword>
<evidence type="ECO:0000256" key="6">
    <source>
        <dbReference type="ARBA" id="ARBA00023134"/>
    </source>
</evidence>
<keyword evidence="7" id="KW-0472">Membrane</keyword>
<dbReference type="Gene3D" id="3.40.50.300">
    <property type="entry name" value="P-loop containing nucleotide triphosphate hydrolases"/>
    <property type="match status" value="1"/>
</dbReference>
<keyword evidence="8" id="KW-0449">Lipoprotein</keyword>
<dbReference type="FunFam" id="3.40.50.300:FF:000080">
    <property type="entry name" value="Ras-like GTPase Ras1"/>
    <property type="match status" value="1"/>
</dbReference>
<reference evidence="12" key="1">
    <citation type="submission" date="2019-12" db="UniProtKB">
        <authorList>
            <consortium name="WormBaseParasite"/>
        </authorList>
    </citation>
    <scope>IDENTIFICATION</scope>
</reference>
<evidence type="ECO:0000256" key="5">
    <source>
        <dbReference type="ARBA" id="ARBA00022741"/>
    </source>
</evidence>
<dbReference type="NCBIfam" id="TIGR00231">
    <property type="entry name" value="small_GTP"/>
    <property type="match status" value="1"/>
</dbReference>
<feature type="region of interest" description="Disordered" evidence="10">
    <location>
        <begin position="203"/>
        <end position="244"/>
    </location>
</feature>
<evidence type="ECO:0000313" key="11">
    <source>
        <dbReference type="Proteomes" id="UP000046395"/>
    </source>
</evidence>
<dbReference type="PRINTS" id="PR00449">
    <property type="entry name" value="RASTRNSFRMNG"/>
</dbReference>
<dbReference type="STRING" id="70415.A0A5S6Q7M3"/>
<keyword evidence="6" id="KW-0342">GTP-binding</keyword>
<evidence type="ECO:0000313" key="12">
    <source>
        <dbReference type="WBParaSite" id="TMUE_1000003311.1"/>
    </source>
</evidence>
<dbReference type="InterPro" id="IPR005225">
    <property type="entry name" value="Small_GTP-bd"/>
</dbReference>
<dbReference type="GO" id="GO:0007165">
    <property type="term" value="P:signal transduction"/>
    <property type="evidence" value="ECO:0007669"/>
    <property type="project" value="InterPro"/>
</dbReference>
<proteinExistence type="inferred from homology"/>
<keyword evidence="5" id="KW-0547">Nucleotide-binding</keyword>
<evidence type="ECO:0000256" key="4">
    <source>
        <dbReference type="ARBA" id="ARBA00022481"/>
    </source>
</evidence>
<dbReference type="Pfam" id="PF00071">
    <property type="entry name" value="Ras"/>
    <property type="match status" value="1"/>
</dbReference>
<dbReference type="PROSITE" id="PS51421">
    <property type="entry name" value="RAS"/>
    <property type="match status" value="1"/>
</dbReference>
<organism evidence="11 12">
    <name type="scientific">Trichuris muris</name>
    <name type="common">Mouse whipworm</name>
    <dbReference type="NCBI Taxonomy" id="70415"/>
    <lineage>
        <taxon>Eukaryota</taxon>
        <taxon>Metazoa</taxon>
        <taxon>Ecdysozoa</taxon>
        <taxon>Nematoda</taxon>
        <taxon>Enoplea</taxon>
        <taxon>Dorylaimia</taxon>
        <taxon>Trichinellida</taxon>
        <taxon>Trichuridae</taxon>
        <taxon>Trichuris</taxon>
    </lineage>
</organism>
<dbReference type="SMART" id="SM00175">
    <property type="entry name" value="RAB"/>
    <property type="match status" value="1"/>
</dbReference>
<dbReference type="PANTHER" id="PTHR24070">
    <property type="entry name" value="RAS, DI-RAS, AND RHEB FAMILY MEMBERS OF SMALL GTPASE SUPERFAMILY"/>
    <property type="match status" value="1"/>
</dbReference>
<dbReference type="InterPro" id="IPR020849">
    <property type="entry name" value="Small_GTPase_Ras-type"/>
</dbReference>
<dbReference type="AlphaFoldDB" id="A0A5S6Q7M3"/>
<evidence type="ECO:0000256" key="7">
    <source>
        <dbReference type="ARBA" id="ARBA00023136"/>
    </source>
</evidence>
<keyword evidence="11" id="KW-1185">Reference proteome</keyword>
<dbReference type="SMART" id="SM00173">
    <property type="entry name" value="RAS"/>
    <property type="match status" value="1"/>
</dbReference>
<dbReference type="WBParaSite" id="TMUE_1000003311.1">
    <property type="protein sequence ID" value="TMUE_1000003311.1"/>
    <property type="gene ID" value="WBGene00292448"/>
</dbReference>
<keyword evidence="3" id="KW-1003">Cell membrane</keyword>
<dbReference type="SUPFAM" id="SSF52540">
    <property type="entry name" value="P-loop containing nucleoside triphosphate hydrolases"/>
    <property type="match status" value="1"/>
</dbReference>
<dbReference type="PROSITE" id="PS51420">
    <property type="entry name" value="RHO"/>
    <property type="match status" value="1"/>
</dbReference>
<evidence type="ECO:0000256" key="2">
    <source>
        <dbReference type="ARBA" id="ARBA00008344"/>
    </source>
</evidence>
<feature type="compositionally biased region" description="Low complexity" evidence="10">
    <location>
        <begin position="227"/>
        <end position="244"/>
    </location>
</feature>
<dbReference type="InterPro" id="IPR001806">
    <property type="entry name" value="Small_GTPase"/>
</dbReference>
<dbReference type="PROSITE" id="PS51419">
    <property type="entry name" value="RAB"/>
    <property type="match status" value="1"/>
</dbReference>
<dbReference type="GO" id="GO:0005525">
    <property type="term" value="F:GTP binding"/>
    <property type="evidence" value="ECO:0007669"/>
    <property type="project" value="UniProtKB-KW"/>
</dbReference>
<protein>
    <submittedName>
        <fullName evidence="12">Uncharacterized protein</fullName>
    </submittedName>
</protein>
<sequence>MRKKKETNGVADAAARCHEGAGSSYGTCRRSCHYRLIVVGNGGVGKSALTIQFVQQYFVADYDPTIEDSYTKQMIVDGEVCKLDVLDTAGQEEFSAMREHYMRGGDGFVLVFSITDRDSFDELQRFHKQILRVKDRDYYPMVIVANKMDLQDQRVVSVAEAEGFAHQLGDVPYMETSAKYRMNVDHVFHALVRSVRAFQASERQSTTQAAAAGSTEDAPPRRRALLGSSTSSFGSSGRSTCVLS</sequence>
<evidence type="ECO:0000256" key="3">
    <source>
        <dbReference type="ARBA" id="ARBA00022475"/>
    </source>
</evidence>
<dbReference type="Proteomes" id="UP000046395">
    <property type="component" value="Unassembled WGS sequence"/>
</dbReference>
<evidence type="ECO:0000256" key="8">
    <source>
        <dbReference type="ARBA" id="ARBA00023288"/>
    </source>
</evidence>